<gene>
    <name evidence="2" type="ORF">SEMRO_2503_G329550.1</name>
</gene>
<feature type="region of interest" description="Disordered" evidence="1">
    <location>
        <begin position="143"/>
        <end position="177"/>
    </location>
</feature>
<dbReference type="Proteomes" id="UP001153069">
    <property type="component" value="Unassembled WGS sequence"/>
</dbReference>
<dbReference type="GO" id="GO:0008988">
    <property type="term" value="F:rRNA (adenine-N6-)-methyltransferase activity"/>
    <property type="evidence" value="ECO:0007669"/>
    <property type="project" value="TreeGrafter"/>
</dbReference>
<comment type="caution">
    <text evidence="2">The sequence shown here is derived from an EMBL/GenBank/DDBJ whole genome shotgun (WGS) entry which is preliminary data.</text>
</comment>
<keyword evidence="2" id="KW-0808">Transferase</keyword>
<dbReference type="PROSITE" id="PS00092">
    <property type="entry name" value="N6_MTASE"/>
    <property type="match status" value="1"/>
</dbReference>
<dbReference type="AlphaFoldDB" id="A0A9N8HXH9"/>
<evidence type="ECO:0000313" key="2">
    <source>
        <dbReference type="EMBL" id="CAB9529436.1"/>
    </source>
</evidence>
<evidence type="ECO:0000313" key="3">
    <source>
        <dbReference type="Proteomes" id="UP001153069"/>
    </source>
</evidence>
<accession>A0A9N8HXH9</accession>
<feature type="compositionally biased region" description="Acidic residues" evidence="1">
    <location>
        <begin position="147"/>
        <end position="177"/>
    </location>
</feature>
<dbReference type="GO" id="GO:0003676">
    <property type="term" value="F:nucleic acid binding"/>
    <property type="evidence" value="ECO:0007669"/>
    <property type="project" value="InterPro"/>
</dbReference>
<reference evidence="2" key="1">
    <citation type="submission" date="2020-06" db="EMBL/GenBank/DDBJ databases">
        <authorList>
            <consortium name="Plant Systems Biology data submission"/>
        </authorList>
    </citation>
    <scope>NUCLEOTIDE SEQUENCE</scope>
    <source>
        <strain evidence="2">D6</strain>
    </source>
</reference>
<feature type="non-terminal residue" evidence="2">
    <location>
        <position position="1"/>
    </location>
</feature>
<feature type="compositionally biased region" description="Basic residues" evidence="1">
    <location>
        <begin position="1"/>
        <end position="10"/>
    </location>
</feature>
<protein>
    <submittedName>
        <fullName evidence="2">Methyltransferase-like protein 5 (Partial)</fullName>
    </submittedName>
</protein>
<dbReference type="OrthoDB" id="7848332at2759"/>
<dbReference type="PANTHER" id="PTHR23290:SF0">
    <property type="entry name" value="RRNA N6-ADENOSINE-METHYLTRANSFERASE METTL5"/>
    <property type="match status" value="1"/>
</dbReference>
<sequence>RGGGRGRGKGRSSQNQQYQHAAPVLTNPLLQKQKQQPTVPNDGLPQLHSNCVDTVVTNPPFGTKHNAGMDLQFLQTAIRLARRAVYSFHKTSTRPFLVKTCQSWGLQVQVVAEMKFDIPQMYKFHKQKSMDVQVDLLRIEIIGSNENDTEEEEEERAEEQEDSEEEAEDEEEQDEGY</sequence>
<dbReference type="EMBL" id="CAICTM010002501">
    <property type="protein sequence ID" value="CAB9529436.1"/>
    <property type="molecule type" value="Genomic_DNA"/>
</dbReference>
<dbReference type="InterPro" id="IPR029063">
    <property type="entry name" value="SAM-dependent_MTases_sf"/>
</dbReference>
<name>A0A9N8HXH9_9STRA</name>
<keyword evidence="2" id="KW-0489">Methyltransferase</keyword>
<evidence type="ECO:0000256" key="1">
    <source>
        <dbReference type="SAM" id="MobiDB-lite"/>
    </source>
</evidence>
<organism evidence="2 3">
    <name type="scientific">Seminavis robusta</name>
    <dbReference type="NCBI Taxonomy" id="568900"/>
    <lineage>
        <taxon>Eukaryota</taxon>
        <taxon>Sar</taxon>
        <taxon>Stramenopiles</taxon>
        <taxon>Ochrophyta</taxon>
        <taxon>Bacillariophyta</taxon>
        <taxon>Bacillariophyceae</taxon>
        <taxon>Bacillariophycidae</taxon>
        <taxon>Naviculales</taxon>
        <taxon>Naviculaceae</taxon>
        <taxon>Seminavis</taxon>
    </lineage>
</organism>
<keyword evidence="3" id="KW-1185">Reference proteome</keyword>
<dbReference type="InterPro" id="IPR051720">
    <property type="entry name" value="rRNA_MeTrfase/Polyamine_Synth"/>
</dbReference>
<dbReference type="PANTHER" id="PTHR23290">
    <property type="entry name" value="RRNA N6-ADENOSINE-METHYLTRANSFERASE METTL5"/>
    <property type="match status" value="1"/>
</dbReference>
<dbReference type="InterPro" id="IPR002052">
    <property type="entry name" value="DNA_methylase_N6_adenine_CS"/>
</dbReference>
<dbReference type="Gene3D" id="3.40.50.150">
    <property type="entry name" value="Vaccinia Virus protein VP39"/>
    <property type="match status" value="1"/>
</dbReference>
<proteinExistence type="predicted"/>
<feature type="region of interest" description="Disordered" evidence="1">
    <location>
        <begin position="1"/>
        <end position="21"/>
    </location>
</feature>